<evidence type="ECO:0000256" key="1">
    <source>
        <dbReference type="ARBA" id="ARBA00004141"/>
    </source>
</evidence>
<dbReference type="CDD" id="cd10336">
    <property type="entry name" value="SLC6sbd_Tyt1-Like"/>
    <property type="match status" value="1"/>
</dbReference>
<dbReference type="OrthoDB" id="9762833at2"/>
<evidence type="ECO:0000256" key="3">
    <source>
        <dbReference type="ARBA" id="ARBA00022692"/>
    </source>
</evidence>
<keyword evidence="9" id="KW-1185">Reference proteome</keyword>
<keyword evidence="4 7" id="KW-1133">Transmembrane helix</keyword>
<reference evidence="8 9" key="1">
    <citation type="submission" date="2018-08" db="EMBL/GenBank/DDBJ databases">
        <title>Henriciella mobilis sp. nov., isolated from seawater.</title>
        <authorList>
            <person name="Cheng H."/>
            <person name="Wu Y.-H."/>
            <person name="Xu X.-W."/>
            <person name="Guo L.-L."/>
        </authorList>
    </citation>
    <scope>NUCLEOTIDE SEQUENCE [LARGE SCALE GENOMIC DNA]</scope>
    <source>
        <strain evidence="8 9">JN25</strain>
    </source>
</reference>
<feature type="transmembrane region" description="Helical" evidence="7">
    <location>
        <begin position="353"/>
        <end position="372"/>
    </location>
</feature>
<evidence type="ECO:0000256" key="7">
    <source>
        <dbReference type="SAM" id="Phobius"/>
    </source>
</evidence>
<dbReference type="PANTHER" id="PTHR42948:SF1">
    <property type="entry name" value="TRANSPORTER"/>
    <property type="match status" value="1"/>
</dbReference>
<dbReference type="InterPro" id="IPR047218">
    <property type="entry name" value="YocR/YhdH-like"/>
</dbReference>
<dbReference type="RefSeq" id="WP_119374650.1">
    <property type="nucleotide sequence ID" value="NZ_QWFX01000005.1"/>
</dbReference>
<feature type="transmembrane region" description="Helical" evidence="7">
    <location>
        <begin position="156"/>
        <end position="174"/>
    </location>
</feature>
<dbReference type="EMBL" id="QWFX01000005">
    <property type="protein sequence ID" value="RIJ32569.1"/>
    <property type="molecule type" value="Genomic_DNA"/>
</dbReference>
<gene>
    <name evidence="8" type="ORF">D1223_01565</name>
</gene>
<dbReference type="PRINTS" id="PR00176">
    <property type="entry name" value="NANEUSMPORT"/>
</dbReference>
<dbReference type="GO" id="GO:0016020">
    <property type="term" value="C:membrane"/>
    <property type="evidence" value="ECO:0007669"/>
    <property type="project" value="UniProtKB-SubCell"/>
</dbReference>
<keyword evidence="2 6" id="KW-0813">Transport</keyword>
<feature type="transmembrane region" description="Helical" evidence="7">
    <location>
        <begin position="384"/>
        <end position="404"/>
    </location>
</feature>
<feature type="transmembrane region" description="Helical" evidence="7">
    <location>
        <begin position="186"/>
        <end position="212"/>
    </location>
</feature>
<feature type="transmembrane region" description="Helical" evidence="7">
    <location>
        <begin position="274"/>
        <end position="296"/>
    </location>
</feature>
<keyword evidence="6" id="KW-0769">Symport</keyword>
<dbReference type="InterPro" id="IPR000175">
    <property type="entry name" value="Na/ntran_symport"/>
</dbReference>
<evidence type="ECO:0000256" key="4">
    <source>
        <dbReference type="ARBA" id="ARBA00022989"/>
    </source>
</evidence>
<dbReference type="PROSITE" id="PS50267">
    <property type="entry name" value="NA_NEUROTRAN_SYMP_3"/>
    <property type="match status" value="1"/>
</dbReference>
<dbReference type="Proteomes" id="UP000266385">
    <property type="component" value="Unassembled WGS sequence"/>
</dbReference>
<feature type="transmembrane region" description="Helical" evidence="7">
    <location>
        <begin position="232"/>
        <end position="253"/>
    </location>
</feature>
<feature type="transmembrane region" description="Helical" evidence="7">
    <location>
        <begin position="12"/>
        <end position="31"/>
    </location>
</feature>
<organism evidence="8 9">
    <name type="scientific">Henriciella mobilis</name>
    <dbReference type="NCBI Taxonomy" id="2305467"/>
    <lineage>
        <taxon>Bacteria</taxon>
        <taxon>Pseudomonadati</taxon>
        <taxon>Pseudomonadota</taxon>
        <taxon>Alphaproteobacteria</taxon>
        <taxon>Hyphomonadales</taxon>
        <taxon>Hyphomonadaceae</taxon>
        <taxon>Henriciella</taxon>
    </lineage>
</organism>
<feature type="transmembrane region" description="Helical" evidence="7">
    <location>
        <begin position="424"/>
        <end position="443"/>
    </location>
</feature>
<dbReference type="PANTHER" id="PTHR42948">
    <property type="entry name" value="TRANSPORTER"/>
    <property type="match status" value="1"/>
</dbReference>
<dbReference type="SUPFAM" id="SSF161070">
    <property type="entry name" value="SNF-like"/>
    <property type="match status" value="1"/>
</dbReference>
<evidence type="ECO:0000313" key="9">
    <source>
        <dbReference type="Proteomes" id="UP000266385"/>
    </source>
</evidence>
<feature type="transmembrane region" description="Helical" evidence="7">
    <location>
        <begin position="316"/>
        <end position="341"/>
    </location>
</feature>
<feature type="transmembrane region" description="Helical" evidence="7">
    <location>
        <begin position="94"/>
        <end position="119"/>
    </location>
</feature>
<protein>
    <recommendedName>
        <fullName evidence="6">Transporter</fullName>
    </recommendedName>
</protein>
<evidence type="ECO:0000256" key="6">
    <source>
        <dbReference type="RuleBase" id="RU003732"/>
    </source>
</evidence>
<dbReference type="GO" id="GO:0015293">
    <property type="term" value="F:symporter activity"/>
    <property type="evidence" value="ECO:0007669"/>
    <property type="project" value="UniProtKB-KW"/>
</dbReference>
<dbReference type="PROSITE" id="PS00610">
    <property type="entry name" value="NA_NEUROTRAN_SYMP_1"/>
    <property type="match status" value="1"/>
</dbReference>
<evidence type="ECO:0000256" key="5">
    <source>
        <dbReference type="ARBA" id="ARBA00023136"/>
    </source>
</evidence>
<proteinExistence type="inferred from homology"/>
<comment type="similarity">
    <text evidence="6">Belongs to the sodium:neurotransmitter symporter (SNF) (TC 2.A.22) family.</text>
</comment>
<dbReference type="Gene3D" id="1.20.1740.10">
    <property type="entry name" value="Amino acid/polyamine transporter I"/>
    <property type="match status" value="1"/>
</dbReference>
<comment type="caution">
    <text evidence="8">The sequence shown here is derived from an EMBL/GenBank/DDBJ whole genome shotgun (WGS) entry which is preliminary data.</text>
</comment>
<dbReference type="Pfam" id="PF00209">
    <property type="entry name" value="SNF"/>
    <property type="match status" value="2"/>
</dbReference>
<keyword evidence="3 6" id="KW-0812">Transmembrane</keyword>
<keyword evidence="5 7" id="KW-0472">Membrane</keyword>
<feature type="transmembrane region" description="Helical" evidence="7">
    <location>
        <begin position="43"/>
        <end position="63"/>
    </location>
</feature>
<comment type="subcellular location">
    <subcellularLocation>
        <location evidence="1">Membrane</location>
        <topology evidence="1">Multi-pass membrane protein</topology>
    </subcellularLocation>
</comment>
<dbReference type="InterPro" id="IPR037272">
    <property type="entry name" value="SNS_sf"/>
</dbReference>
<accession>A0A399RRC7</accession>
<evidence type="ECO:0000313" key="8">
    <source>
        <dbReference type="EMBL" id="RIJ32569.1"/>
    </source>
</evidence>
<evidence type="ECO:0000256" key="2">
    <source>
        <dbReference type="ARBA" id="ARBA00022448"/>
    </source>
</evidence>
<dbReference type="AlphaFoldDB" id="A0A399RRC7"/>
<dbReference type="NCBIfam" id="NF037979">
    <property type="entry name" value="Na_transp"/>
    <property type="match status" value="1"/>
</dbReference>
<sequence length="471" mass="50298">MEIGRKTETWGSKFGFIMAAVGSSVGLGNFWRFPYTAGENGGGAFIVIYLLCVAFIGLPLLMAEYSMGRKSGMSAIEGVQSLARAEGKSLNWGIVGWVGTITATFILSFYVVISSWLIAFTLQAVQGKFTGMNAEASGQNFEDLIGIGAHPMASKWYILALLALFLAANVWIVGRGVKGGIERAATVLMPAFFIMLVVVVGFAIANGDAAAAAEFLLTPKWEDVGFNTFLEAIGQAFFSIGIGVGLMITYGAYLSRDTNIPRASGIVAGSDTTVALIAGFAIFPIVFAAGLDPAGGPSLFFVSMPVAFGSIPGGELMAVVFFGLALFAAFTSSISLMEVSVSWLEERQGVTRFGAALGMGVILFVVGAAYVFSLDYLDFVDFLTGNLLLPLGGLLAVIFAGWILSRDMMTSEIGEGTIMNVWRFLLRWPVPLFLAFILFFGFFDKIQQQYNVQLPGFMTALLGPNNELPAE</sequence>
<name>A0A399RRC7_9PROT</name>